<keyword evidence="2" id="KW-1185">Reference proteome</keyword>
<evidence type="ECO:0000313" key="1">
    <source>
        <dbReference type="EMBL" id="TNV87826.1"/>
    </source>
</evidence>
<reference evidence="1" key="1">
    <citation type="submission" date="2019-06" db="EMBL/GenBank/DDBJ databases">
        <authorList>
            <person name="Zheng W."/>
        </authorList>
    </citation>
    <scope>NUCLEOTIDE SEQUENCE</scope>
    <source>
        <strain evidence="1">QDHG01</strain>
    </source>
</reference>
<proteinExistence type="predicted"/>
<dbReference type="Proteomes" id="UP000785679">
    <property type="component" value="Unassembled WGS sequence"/>
</dbReference>
<name>A0A8J8P5J3_HALGN</name>
<organism evidence="1 2">
    <name type="scientific">Halteria grandinella</name>
    <dbReference type="NCBI Taxonomy" id="5974"/>
    <lineage>
        <taxon>Eukaryota</taxon>
        <taxon>Sar</taxon>
        <taxon>Alveolata</taxon>
        <taxon>Ciliophora</taxon>
        <taxon>Intramacronucleata</taxon>
        <taxon>Spirotrichea</taxon>
        <taxon>Stichotrichia</taxon>
        <taxon>Sporadotrichida</taxon>
        <taxon>Halteriidae</taxon>
        <taxon>Halteria</taxon>
    </lineage>
</organism>
<accession>A0A8J8P5J3</accession>
<gene>
    <name evidence="1" type="ORF">FGO68_gene14773</name>
</gene>
<protein>
    <submittedName>
        <fullName evidence="1">Uncharacterized protein</fullName>
    </submittedName>
</protein>
<dbReference type="AlphaFoldDB" id="A0A8J8P5J3"/>
<sequence>MDEDIEDTTGYFSIYSGLSITYYQNQQYPFYFSWLQSIDWLTYDFQVMSKSNWCQTDRDGLFKQLYPNPSQLTYDYYLNQGDMVIPYNEFSMDQWGTNDF</sequence>
<evidence type="ECO:0000313" key="2">
    <source>
        <dbReference type="Proteomes" id="UP000785679"/>
    </source>
</evidence>
<comment type="caution">
    <text evidence="1">The sequence shown here is derived from an EMBL/GenBank/DDBJ whole genome shotgun (WGS) entry which is preliminary data.</text>
</comment>
<dbReference type="EMBL" id="RRYP01000202">
    <property type="protein sequence ID" value="TNV87826.1"/>
    <property type="molecule type" value="Genomic_DNA"/>
</dbReference>